<proteinExistence type="predicted"/>
<accession>A0A645IE86</accession>
<organism evidence="1">
    <name type="scientific">bioreactor metagenome</name>
    <dbReference type="NCBI Taxonomy" id="1076179"/>
    <lineage>
        <taxon>unclassified sequences</taxon>
        <taxon>metagenomes</taxon>
        <taxon>ecological metagenomes</taxon>
    </lineage>
</organism>
<comment type="caution">
    <text evidence="1">The sequence shown here is derived from an EMBL/GenBank/DDBJ whole genome shotgun (WGS) entry which is preliminary data.</text>
</comment>
<protein>
    <submittedName>
        <fullName evidence="1">Uncharacterized protein</fullName>
    </submittedName>
</protein>
<dbReference type="AlphaFoldDB" id="A0A645IE86"/>
<name>A0A645IE86_9ZZZZ</name>
<reference evidence="1" key="1">
    <citation type="submission" date="2019-08" db="EMBL/GenBank/DDBJ databases">
        <authorList>
            <person name="Kucharzyk K."/>
            <person name="Murdoch R.W."/>
            <person name="Higgins S."/>
            <person name="Loffler F."/>
        </authorList>
    </citation>
    <scope>NUCLEOTIDE SEQUENCE</scope>
</reference>
<evidence type="ECO:0000313" key="1">
    <source>
        <dbReference type="EMBL" id="MPN48759.1"/>
    </source>
</evidence>
<gene>
    <name evidence="1" type="ORF">SDC9_196371</name>
</gene>
<dbReference type="EMBL" id="VSSQ01111380">
    <property type="protein sequence ID" value="MPN48759.1"/>
    <property type="molecule type" value="Genomic_DNA"/>
</dbReference>
<sequence>MPEHKHVAAAGSCGDIGPGELRDRKQLDLFLGQKVLDRHFGMVGMRDIKRVVKTAQQRVIGVQRAALKHAESFLSQHLFVESVQQMKPRLCRPADI</sequence>